<proteinExistence type="predicted"/>
<reference evidence="2 3" key="1">
    <citation type="submission" date="2014-09" db="EMBL/GenBank/DDBJ databases">
        <authorList>
            <person name="Grob C."/>
            <person name="Taubert M."/>
            <person name="Howat A.M."/>
            <person name="Burns O.J."/>
            <person name="Dixon J.L."/>
            <person name="Chen Y."/>
            <person name="Murrell J.C."/>
        </authorList>
    </citation>
    <scope>NUCLEOTIDE SEQUENCE [LARGE SCALE GENOMIC DNA]</scope>
    <source>
        <strain evidence="2">L4</strain>
    </source>
</reference>
<gene>
    <name evidence="2" type="ORF">LP43_1151</name>
</gene>
<evidence type="ECO:0000313" key="3">
    <source>
        <dbReference type="Proteomes" id="UP000029999"/>
    </source>
</evidence>
<sequence>MNDWLYLLLIPLFLLAIWFWPEQKSRSAMRRSQDAIDDETGPNRYHAVTIQPCSHACDAVIQLGSKRFLANEVTSLPVAGCDASRCQCTYKHYADRRIGEDRRHTRIAQEHIYARHEHRKGEDRRQQHVFQ</sequence>
<keyword evidence="1" id="KW-0812">Transmembrane</keyword>
<dbReference type="AlphaFoldDB" id="A0A0A0BG75"/>
<dbReference type="Proteomes" id="UP000029999">
    <property type="component" value="Unassembled WGS sequence"/>
</dbReference>
<dbReference type="EMBL" id="JRQD01000002">
    <property type="protein sequence ID" value="KGM07538.1"/>
    <property type="molecule type" value="Genomic_DNA"/>
</dbReference>
<protein>
    <submittedName>
        <fullName evidence="2">Uncharacterized protein</fullName>
    </submittedName>
</protein>
<organism evidence="2 3">
    <name type="scientific">Methylophaga thiooxydans</name>
    <dbReference type="NCBI Taxonomy" id="392484"/>
    <lineage>
        <taxon>Bacteria</taxon>
        <taxon>Pseudomonadati</taxon>
        <taxon>Pseudomonadota</taxon>
        <taxon>Gammaproteobacteria</taxon>
        <taxon>Thiotrichales</taxon>
        <taxon>Piscirickettsiaceae</taxon>
        <taxon>Methylophaga</taxon>
    </lineage>
</organism>
<accession>A0A0A0BG75</accession>
<evidence type="ECO:0000256" key="1">
    <source>
        <dbReference type="SAM" id="Phobius"/>
    </source>
</evidence>
<dbReference type="RefSeq" id="WP_052093974.1">
    <property type="nucleotide sequence ID" value="NZ_JRQD01000002.1"/>
</dbReference>
<comment type="caution">
    <text evidence="2">The sequence shown here is derived from an EMBL/GenBank/DDBJ whole genome shotgun (WGS) entry which is preliminary data.</text>
</comment>
<keyword evidence="1" id="KW-0472">Membrane</keyword>
<keyword evidence="1" id="KW-1133">Transmembrane helix</keyword>
<feature type="transmembrane region" description="Helical" evidence="1">
    <location>
        <begin position="6"/>
        <end position="21"/>
    </location>
</feature>
<name>A0A0A0BG75_9GAMM</name>
<evidence type="ECO:0000313" key="2">
    <source>
        <dbReference type="EMBL" id="KGM07538.1"/>
    </source>
</evidence>